<name>A0A034WUD9_BACDO</name>
<dbReference type="GO" id="GO:0003676">
    <property type="term" value="F:nucleic acid binding"/>
    <property type="evidence" value="ECO:0007669"/>
    <property type="project" value="InterPro"/>
</dbReference>
<reference evidence="2" key="1">
    <citation type="journal article" date="2014" name="BMC Genomics">
        <title>Characterizing the developmental transcriptome of the oriental fruit fly, Bactrocera dorsalis (Diptera: Tephritidae) through comparative genomic analysis with Drosophila melanogaster utilizing modENCODE datasets.</title>
        <authorList>
            <person name="Geib S.M."/>
            <person name="Calla B."/>
            <person name="Hall B."/>
            <person name="Hou S."/>
            <person name="Manoukis N.C."/>
        </authorList>
    </citation>
    <scope>NUCLEOTIDE SEQUENCE</scope>
    <source>
        <strain evidence="2">Punador</strain>
    </source>
</reference>
<dbReference type="PANTHER" id="PTHR47326">
    <property type="entry name" value="TRANSPOSABLE ELEMENT TC3 TRANSPOSASE-LIKE PROTEIN"/>
    <property type="match status" value="1"/>
</dbReference>
<feature type="domain" description="Tc1-like transposase DDE" evidence="1">
    <location>
        <begin position="6"/>
        <end position="109"/>
    </location>
</feature>
<sequence>MVWGCMSSAGVGNLTFVEGNMNRFSYLDILKANVKQSVTKLGIESNFAFYQDNDPKHTSEVAKMWLIHNCPKLLQPPPQSPDLNVIEHVWEELARRVYKNRFSSINDLKSAIMAEWLKIQPDFCKKLVESMPRRLQAVLTAKGYATKY</sequence>
<proteinExistence type="predicted"/>
<organism evidence="2">
    <name type="scientific">Bactrocera dorsalis</name>
    <name type="common">Oriental fruit fly</name>
    <name type="synonym">Dacus dorsalis</name>
    <dbReference type="NCBI Taxonomy" id="27457"/>
    <lineage>
        <taxon>Eukaryota</taxon>
        <taxon>Metazoa</taxon>
        <taxon>Ecdysozoa</taxon>
        <taxon>Arthropoda</taxon>
        <taxon>Hexapoda</taxon>
        <taxon>Insecta</taxon>
        <taxon>Pterygota</taxon>
        <taxon>Neoptera</taxon>
        <taxon>Endopterygota</taxon>
        <taxon>Diptera</taxon>
        <taxon>Brachycera</taxon>
        <taxon>Muscomorpha</taxon>
        <taxon>Tephritoidea</taxon>
        <taxon>Tephritidae</taxon>
        <taxon>Bactrocera</taxon>
        <taxon>Bactrocera</taxon>
    </lineage>
</organism>
<dbReference type="Pfam" id="PF13358">
    <property type="entry name" value="DDE_3"/>
    <property type="match status" value="1"/>
</dbReference>
<protein>
    <submittedName>
        <fullName evidence="2">Transposable element Tcb1 transposase</fullName>
    </submittedName>
</protein>
<dbReference type="PANTHER" id="PTHR47326:SF1">
    <property type="entry name" value="HTH PSQ-TYPE DOMAIN-CONTAINING PROTEIN"/>
    <property type="match status" value="1"/>
</dbReference>
<dbReference type="Gene3D" id="3.30.420.10">
    <property type="entry name" value="Ribonuclease H-like superfamily/Ribonuclease H"/>
    <property type="match status" value="1"/>
</dbReference>
<evidence type="ECO:0000313" key="2">
    <source>
        <dbReference type="EMBL" id="JAC57962.1"/>
    </source>
</evidence>
<gene>
    <name evidence="2" type="primary">TCB1</name>
</gene>
<dbReference type="AlphaFoldDB" id="A0A034WUD9"/>
<dbReference type="EMBL" id="GAKP01000990">
    <property type="protein sequence ID" value="JAC57962.1"/>
    <property type="molecule type" value="Transcribed_RNA"/>
</dbReference>
<evidence type="ECO:0000259" key="1">
    <source>
        <dbReference type="Pfam" id="PF13358"/>
    </source>
</evidence>
<dbReference type="InterPro" id="IPR038717">
    <property type="entry name" value="Tc1-like_DDE_dom"/>
</dbReference>
<dbReference type="InterPro" id="IPR036397">
    <property type="entry name" value="RNaseH_sf"/>
</dbReference>
<accession>A0A034WUD9</accession>